<sequence length="395" mass="42654">MLSKPSRIYLLFEGAFNFADKIIAPIFVVFLQSFSLTPAQIGVLLSVSNWVTAFLDFPTGALSDLKGRKLTSTGGLFLFGIGLLIYGLGKNFTTFVVALSLMGAGFAFVSGSITAWYLHEIKRIGLKSEIHRVFSLSTGFSSAISALAGVVAGIAASVSLRLPFLIGGAVACVMAAVCFFVMPENYGTQNKKHLAFMSDTIKTFWGAPFIRKYVYLQVLAEVGFCYFILSWQPYLMSFGLKASSLGFVFTLMMMAGAIVGLLLSRYMNHTNNPTVVALSVLLMGIAFIGMCVGRSLTAAVLSTLLYQCALAIKMPAHAAWLNGFLKDENRATILSAISTCVSVSTALFFIGLGVWMQHVPFKAGFILPAVALFIATLLAISMDRTEIRVTVSEQD</sequence>
<proteinExistence type="predicted"/>
<dbReference type="AlphaFoldDB" id="A0A0G1WED3"/>
<feature type="transmembrane region" description="Helical" evidence="4">
    <location>
        <begin position="95"/>
        <end position="118"/>
    </location>
</feature>
<dbReference type="PROSITE" id="PS50850">
    <property type="entry name" value="MFS"/>
    <property type="match status" value="1"/>
</dbReference>
<feature type="transmembrane region" description="Helical" evidence="4">
    <location>
        <begin position="162"/>
        <end position="182"/>
    </location>
</feature>
<dbReference type="InterPro" id="IPR011701">
    <property type="entry name" value="MFS"/>
</dbReference>
<feature type="transmembrane region" description="Helical" evidence="4">
    <location>
        <begin position="333"/>
        <end position="355"/>
    </location>
</feature>
<evidence type="ECO:0000313" key="6">
    <source>
        <dbReference type="EMBL" id="KKW17141.1"/>
    </source>
</evidence>
<evidence type="ECO:0000313" key="7">
    <source>
        <dbReference type="Proteomes" id="UP000033982"/>
    </source>
</evidence>
<evidence type="ECO:0000256" key="1">
    <source>
        <dbReference type="ARBA" id="ARBA00022692"/>
    </source>
</evidence>
<accession>A0A0G1WED3</accession>
<dbReference type="GO" id="GO:0022857">
    <property type="term" value="F:transmembrane transporter activity"/>
    <property type="evidence" value="ECO:0007669"/>
    <property type="project" value="InterPro"/>
</dbReference>
<keyword evidence="1 4" id="KW-0812">Transmembrane</keyword>
<feature type="domain" description="Major facilitator superfamily (MFS) profile" evidence="5">
    <location>
        <begin position="1"/>
        <end position="387"/>
    </location>
</feature>
<feature type="transmembrane region" description="Helical" evidence="4">
    <location>
        <begin position="9"/>
        <end position="31"/>
    </location>
</feature>
<dbReference type="Proteomes" id="UP000033982">
    <property type="component" value="Unassembled WGS sequence"/>
</dbReference>
<name>A0A0G1WED3_9BACT</name>
<dbReference type="Gene3D" id="1.20.1250.20">
    <property type="entry name" value="MFS general substrate transporter like domains"/>
    <property type="match status" value="1"/>
</dbReference>
<dbReference type="InterPro" id="IPR036259">
    <property type="entry name" value="MFS_trans_sf"/>
</dbReference>
<evidence type="ECO:0000256" key="4">
    <source>
        <dbReference type="SAM" id="Phobius"/>
    </source>
</evidence>
<feature type="transmembrane region" description="Helical" evidence="4">
    <location>
        <begin position="303"/>
        <end position="321"/>
    </location>
</feature>
<gene>
    <name evidence="6" type="ORF">UY58_C0010G0003</name>
</gene>
<dbReference type="InterPro" id="IPR053160">
    <property type="entry name" value="MFS_DHA3_Transporter"/>
</dbReference>
<organism evidence="6 7">
    <name type="scientific">Candidatus Magasanikbacteria bacterium GW2011_GWA2_50_22</name>
    <dbReference type="NCBI Taxonomy" id="1619043"/>
    <lineage>
        <taxon>Bacteria</taxon>
        <taxon>Candidatus Magasanikiibacteriota</taxon>
    </lineage>
</organism>
<evidence type="ECO:0000256" key="3">
    <source>
        <dbReference type="ARBA" id="ARBA00023136"/>
    </source>
</evidence>
<feature type="transmembrane region" description="Helical" evidence="4">
    <location>
        <begin position="130"/>
        <end position="156"/>
    </location>
</feature>
<reference evidence="6 7" key="1">
    <citation type="journal article" date="2015" name="Nature">
        <title>rRNA introns, odd ribosomes, and small enigmatic genomes across a large radiation of phyla.</title>
        <authorList>
            <person name="Brown C.T."/>
            <person name="Hug L.A."/>
            <person name="Thomas B.C."/>
            <person name="Sharon I."/>
            <person name="Castelle C.J."/>
            <person name="Singh A."/>
            <person name="Wilkins M.J."/>
            <person name="Williams K.H."/>
            <person name="Banfield J.F."/>
        </authorList>
    </citation>
    <scope>NUCLEOTIDE SEQUENCE [LARGE SCALE GENOMIC DNA]</scope>
</reference>
<feature type="transmembrane region" description="Helical" evidence="4">
    <location>
        <begin position="275"/>
        <end position="297"/>
    </location>
</feature>
<feature type="transmembrane region" description="Helical" evidence="4">
    <location>
        <begin position="70"/>
        <end position="89"/>
    </location>
</feature>
<protein>
    <recommendedName>
        <fullName evidence="5">Major facilitator superfamily (MFS) profile domain-containing protein</fullName>
    </recommendedName>
</protein>
<feature type="transmembrane region" description="Helical" evidence="4">
    <location>
        <begin position="37"/>
        <end position="58"/>
    </location>
</feature>
<comment type="caution">
    <text evidence="6">The sequence shown here is derived from an EMBL/GenBank/DDBJ whole genome shotgun (WGS) entry which is preliminary data.</text>
</comment>
<dbReference type="PANTHER" id="PTHR23530:SF1">
    <property type="entry name" value="PERMEASE, MAJOR FACILITATOR SUPERFAMILY-RELATED"/>
    <property type="match status" value="1"/>
</dbReference>
<dbReference type="Pfam" id="PF07690">
    <property type="entry name" value="MFS_1"/>
    <property type="match status" value="1"/>
</dbReference>
<dbReference type="PANTHER" id="PTHR23530">
    <property type="entry name" value="TRANSPORT PROTEIN-RELATED"/>
    <property type="match status" value="1"/>
</dbReference>
<feature type="transmembrane region" description="Helical" evidence="4">
    <location>
        <begin position="244"/>
        <end position="263"/>
    </location>
</feature>
<feature type="transmembrane region" description="Helical" evidence="4">
    <location>
        <begin position="361"/>
        <end position="380"/>
    </location>
</feature>
<dbReference type="EMBL" id="LCQN01000010">
    <property type="protein sequence ID" value="KKW17141.1"/>
    <property type="molecule type" value="Genomic_DNA"/>
</dbReference>
<dbReference type="InterPro" id="IPR020846">
    <property type="entry name" value="MFS_dom"/>
</dbReference>
<feature type="transmembrane region" description="Helical" evidence="4">
    <location>
        <begin position="213"/>
        <end position="232"/>
    </location>
</feature>
<dbReference type="SUPFAM" id="SSF103473">
    <property type="entry name" value="MFS general substrate transporter"/>
    <property type="match status" value="1"/>
</dbReference>
<keyword evidence="2 4" id="KW-1133">Transmembrane helix</keyword>
<evidence type="ECO:0000259" key="5">
    <source>
        <dbReference type="PROSITE" id="PS50850"/>
    </source>
</evidence>
<evidence type="ECO:0000256" key="2">
    <source>
        <dbReference type="ARBA" id="ARBA00022989"/>
    </source>
</evidence>
<keyword evidence="3 4" id="KW-0472">Membrane</keyword>